<organism evidence="1 2">
    <name type="scientific">Arctium lappa</name>
    <name type="common">Greater burdock</name>
    <name type="synonym">Lappa major</name>
    <dbReference type="NCBI Taxonomy" id="4217"/>
    <lineage>
        <taxon>Eukaryota</taxon>
        <taxon>Viridiplantae</taxon>
        <taxon>Streptophyta</taxon>
        <taxon>Embryophyta</taxon>
        <taxon>Tracheophyta</taxon>
        <taxon>Spermatophyta</taxon>
        <taxon>Magnoliopsida</taxon>
        <taxon>eudicotyledons</taxon>
        <taxon>Gunneridae</taxon>
        <taxon>Pentapetalae</taxon>
        <taxon>asterids</taxon>
        <taxon>campanulids</taxon>
        <taxon>Asterales</taxon>
        <taxon>Asteraceae</taxon>
        <taxon>Carduoideae</taxon>
        <taxon>Cardueae</taxon>
        <taxon>Arctiinae</taxon>
        <taxon>Arctium</taxon>
    </lineage>
</organism>
<gene>
    <name evidence="1" type="ORF">L6452_22916</name>
</gene>
<evidence type="ECO:0000313" key="1">
    <source>
        <dbReference type="EMBL" id="KAI3715926.1"/>
    </source>
</evidence>
<dbReference type="EMBL" id="CM042053">
    <property type="protein sequence ID" value="KAI3715926.1"/>
    <property type="molecule type" value="Genomic_DNA"/>
</dbReference>
<reference evidence="2" key="1">
    <citation type="journal article" date="2022" name="Mol. Ecol. Resour.">
        <title>The genomes of chicory, endive, great burdock and yacon provide insights into Asteraceae palaeo-polyploidization history and plant inulin production.</title>
        <authorList>
            <person name="Fan W."/>
            <person name="Wang S."/>
            <person name="Wang H."/>
            <person name="Wang A."/>
            <person name="Jiang F."/>
            <person name="Liu H."/>
            <person name="Zhao H."/>
            <person name="Xu D."/>
            <person name="Zhang Y."/>
        </authorList>
    </citation>
    <scope>NUCLEOTIDE SEQUENCE [LARGE SCALE GENOMIC DNA]</scope>
    <source>
        <strain evidence="2">cv. Niubang</strain>
    </source>
</reference>
<evidence type="ECO:0000313" key="2">
    <source>
        <dbReference type="Proteomes" id="UP001055879"/>
    </source>
</evidence>
<proteinExistence type="predicted"/>
<sequence>MFLAYAAHKNFIVFQMDVKSAFLNGVLKEEVYVSQPEGFMEKSSPMKTPMSTTLKLHSDPDGKDVNATIYKGMIGSLMYLTASTADLGLWYPKETGFELTAYSDADHAGNMLDRKSTSGHIQFLGDRLVSWASKKQNCVSTSTAEAEYVAVVGCCSQVIWMRTQLKDYGFNYSRIRIYCDSKSAIAISSNPVQHTKTKHIDVRYHFIKDHVEKVHSLFPEESKLLVMDLQPGNVFRGSTSVRWLVSVTSPPFEGEQMFLVVICAGAVPCALVTDPNSRIGFCSSNFGSTMAQHHPPAIDPIADAELIPEDQFLPLTANNYHLDVTQPAIQYQVIIEILMGHPISYALTETATVPIIYLQQFWHSIHALEADGEFHLEGRIDHTPVLLTCDLFRQFLRLSTARSVPGRESFDPMVTDATLCTDLLSLGYGVELRIPSTFNRKYLSTIWYTMFTYINRCLSSITKGIDQTSSPILRLFYAVAFNRHVDFADFVWFELVQRVRSTASRRSNIIPFMRFLQIIIRNYMNVYPEIQRRSTHPTCPHHPTRKIRSRADPEGVVARQIPVGLLDFARPTTLGGSVRIAGASGQGVSREIIVRGTGVGSAIGPSQASSYSQPSSPTPNETQMAEEATDSEAFHVQSSSVTATEDTTAHSDSEETQIAASASPESSDSDGDDDQPPSGEIRRAKGVSVENREVSRVRERRSKIHTESTRVTGQPSSVVSPLADLMEDMLHLILKEV</sequence>
<dbReference type="Proteomes" id="UP001055879">
    <property type="component" value="Linkage Group LG07"/>
</dbReference>
<name>A0ACB9B141_ARCLA</name>
<keyword evidence="2" id="KW-1185">Reference proteome</keyword>
<comment type="caution">
    <text evidence="1">The sequence shown here is derived from an EMBL/GenBank/DDBJ whole genome shotgun (WGS) entry which is preliminary data.</text>
</comment>
<accession>A0ACB9B141</accession>
<reference evidence="1 2" key="2">
    <citation type="journal article" date="2022" name="Mol. Ecol. Resour.">
        <title>The genomes of chicory, endive, great burdock and yacon provide insights into Asteraceae paleo-polyploidization history and plant inulin production.</title>
        <authorList>
            <person name="Fan W."/>
            <person name="Wang S."/>
            <person name="Wang H."/>
            <person name="Wang A."/>
            <person name="Jiang F."/>
            <person name="Liu H."/>
            <person name="Zhao H."/>
            <person name="Xu D."/>
            <person name="Zhang Y."/>
        </authorList>
    </citation>
    <scope>NUCLEOTIDE SEQUENCE [LARGE SCALE GENOMIC DNA]</scope>
    <source>
        <strain evidence="2">cv. Niubang</strain>
    </source>
</reference>
<protein>
    <submittedName>
        <fullName evidence="1">Uncharacterized protein</fullName>
    </submittedName>
</protein>